<evidence type="ECO:0000313" key="4">
    <source>
        <dbReference type="Proteomes" id="UP000594454"/>
    </source>
</evidence>
<dbReference type="InterPro" id="IPR036508">
    <property type="entry name" value="Chitin-bd_dom_sf"/>
</dbReference>
<dbReference type="SUPFAM" id="SSF57625">
    <property type="entry name" value="Invertebrate chitin-binding proteins"/>
    <property type="match status" value="2"/>
</dbReference>
<accession>A0A7R8UGZ1</accession>
<proteinExistence type="predicted"/>
<dbReference type="Proteomes" id="UP000594454">
    <property type="component" value="Chromosome 2"/>
</dbReference>
<dbReference type="EMBL" id="LR899010">
    <property type="protein sequence ID" value="CAD7080690.1"/>
    <property type="molecule type" value="Genomic_DNA"/>
</dbReference>
<keyword evidence="4" id="KW-1185">Reference proteome</keyword>
<dbReference type="SMART" id="SM00494">
    <property type="entry name" value="ChtBD2"/>
    <property type="match status" value="2"/>
</dbReference>
<dbReference type="GO" id="GO:0005576">
    <property type="term" value="C:extracellular region"/>
    <property type="evidence" value="ECO:0007669"/>
    <property type="project" value="InterPro"/>
</dbReference>
<dbReference type="Gene3D" id="2.170.140.10">
    <property type="entry name" value="Chitin binding domain"/>
    <property type="match status" value="2"/>
</dbReference>
<evidence type="ECO:0000313" key="3">
    <source>
        <dbReference type="EMBL" id="CAD7080690.1"/>
    </source>
</evidence>
<feature type="domain" description="Chitin-binding type-2" evidence="2">
    <location>
        <begin position="25"/>
        <end position="79"/>
    </location>
</feature>
<keyword evidence="1" id="KW-0732">Signal</keyword>
<gene>
    <name evidence="3" type="ORF">HERILL_LOCUS3833</name>
</gene>
<sequence>MYLKVIQGTILILLSAIICCNGDDILGCGAMPHGSVLPHTECYKFFYCYNGVVVILDCPEYFKFIQEDGKCEYDPSCLHGDSSSVSSEDACKGVTGEKNVESGISCKYYYNCINGIGVLKSCPDGWGFNKDDQMCVKEFQCVKT</sequence>
<feature type="chain" id="PRO_5031209036" description="Chitin-binding type-2 domain-containing protein" evidence="1">
    <location>
        <begin position="23"/>
        <end position="144"/>
    </location>
</feature>
<dbReference type="InterPro" id="IPR002557">
    <property type="entry name" value="Chitin-bd_dom"/>
</dbReference>
<dbReference type="PROSITE" id="PS50940">
    <property type="entry name" value="CHIT_BIND_II"/>
    <property type="match status" value="2"/>
</dbReference>
<dbReference type="GO" id="GO:0008061">
    <property type="term" value="F:chitin binding"/>
    <property type="evidence" value="ECO:0007669"/>
    <property type="project" value="InterPro"/>
</dbReference>
<reference evidence="3 4" key="1">
    <citation type="submission" date="2020-11" db="EMBL/GenBank/DDBJ databases">
        <authorList>
            <person name="Wallbank WR R."/>
            <person name="Pardo Diaz C."/>
            <person name="Kozak K."/>
            <person name="Martin S."/>
            <person name="Jiggins C."/>
            <person name="Moest M."/>
            <person name="Warren A I."/>
            <person name="Generalovic N T."/>
            <person name="Byers J.R.P. K."/>
            <person name="Montejo-Kovacevich G."/>
            <person name="Yen C E."/>
        </authorList>
    </citation>
    <scope>NUCLEOTIDE SEQUENCE [LARGE SCALE GENOMIC DNA]</scope>
</reference>
<dbReference type="OrthoDB" id="6020543at2759"/>
<name>A0A7R8UGZ1_HERIL</name>
<organism evidence="3 4">
    <name type="scientific">Hermetia illucens</name>
    <name type="common">Black soldier fly</name>
    <dbReference type="NCBI Taxonomy" id="343691"/>
    <lineage>
        <taxon>Eukaryota</taxon>
        <taxon>Metazoa</taxon>
        <taxon>Ecdysozoa</taxon>
        <taxon>Arthropoda</taxon>
        <taxon>Hexapoda</taxon>
        <taxon>Insecta</taxon>
        <taxon>Pterygota</taxon>
        <taxon>Neoptera</taxon>
        <taxon>Endopterygota</taxon>
        <taxon>Diptera</taxon>
        <taxon>Brachycera</taxon>
        <taxon>Stratiomyomorpha</taxon>
        <taxon>Stratiomyidae</taxon>
        <taxon>Hermetiinae</taxon>
        <taxon>Hermetia</taxon>
    </lineage>
</organism>
<feature type="domain" description="Chitin-binding type-2" evidence="2">
    <location>
        <begin position="88"/>
        <end position="143"/>
    </location>
</feature>
<dbReference type="Pfam" id="PF01607">
    <property type="entry name" value="CBM_14"/>
    <property type="match status" value="2"/>
</dbReference>
<dbReference type="AlphaFoldDB" id="A0A7R8UGZ1"/>
<dbReference type="InParanoid" id="A0A7R8UGZ1"/>
<feature type="signal peptide" evidence="1">
    <location>
        <begin position="1"/>
        <end position="22"/>
    </location>
</feature>
<evidence type="ECO:0000256" key="1">
    <source>
        <dbReference type="SAM" id="SignalP"/>
    </source>
</evidence>
<protein>
    <recommendedName>
        <fullName evidence="2">Chitin-binding type-2 domain-containing protein</fullName>
    </recommendedName>
</protein>
<evidence type="ECO:0000259" key="2">
    <source>
        <dbReference type="PROSITE" id="PS50940"/>
    </source>
</evidence>